<evidence type="ECO:0000259" key="8">
    <source>
        <dbReference type="SMART" id="SM00244"/>
    </source>
</evidence>
<dbReference type="OrthoDB" id="9809197at2"/>
<dbReference type="SMART" id="SM00244">
    <property type="entry name" value="PHB"/>
    <property type="match status" value="1"/>
</dbReference>
<dbReference type="PIRSF" id="PIRSF005651">
    <property type="entry name" value="HflC"/>
    <property type="match status" value="1"/>
</dbReference>
<keyword evidence="3 7" id="KW-0812">Transmembrane</keyword>
<dbReference type="AlphaFoldDB" id="A0A518C0J0"/>
<evidence type="ECO:0000256" key="3">
    <source>
        <dbReference type="ARBA" id="ARBA00022692"/>
    </source>
</evidence>
<evidence type="ECO:0000256" key="5">
    <source>
        <dbReference type="ARBA" id="ARBA00023136"/>
    </source>
</evidence>
<proteinExistence type="inferred from homology"/>
<accession>A0A518C0J0</accession>
<comment type="subcellular location">
    <subcellularLocation>
        <location evidence="1">Membrane</location>
        <topology evidence="1">Single-pass membrane protein</topology>
    </subcellularLocation>
</comment>
<dbReference type="PANTHER" id="PTHR42911">
    <property type="entry name" value="MODULATOR OF FTSH PROTEASE HFLC"/>
    <property type="match status" value="1"/>
</dbReference>
<dbReference type="GO" id="GO:0006508">
    <property type="term" value="P:proteolysis"/>
    <property type="evidence" value="ECO:0007669"/>
    <property type="project" value="UniProtKB-KW"/>
</dbReference>
<dbReference type="GO" id="GO:0016020">
    <property type="term" value="C:membrane"/>
    <property type="evidence" value="ECO:0007669"/>
    <property type="project" value="UniProtKB-SubCell"/>
</dbReference>
<dbReference type="EMBL" id="CP036280">
    <property type="protein sequence ID" value="QDU72756.1"/>
    <property type="molecule type" value="Genomic_DNA"/>
</dbReference>
<evidence type="ECO:0000256" key="4">
    <source>
        <dbReference type="ARBA" id="ARBA00022989"/>
    </source>
</evidence>
<feature type="transmembrane region" description="Helical" evidence="7">
    <location>
        <begin position="6"/>
        <end position="27"/>
    </location>
</feature>
<evidence type="ECO:0000256" key="6">
    <source>
        <dbReference type="PIRNR" id="PIRNR005651"/>
    </source>
</evidence>
<evidence type="ECO:0000256" key="2">
    <source>
        <dbReference type="ARBA" id="ARBA00007862"/>
    </source>
</evidence>
<dbReference type="PANTHER" id="PTHR42911:SF1">
    <property type="entry name" value="MODULATOR OF FTSH PROTEASE HFLC"/>
    <property type="match status" value="1"/>
</dbReference>
<sequence>MKDHIWTLIIAVAVVCVLLFYTFSYTVRYDEVAVITRFDSVVGDVAVEEPGLGFRWPLPIDRVYKYSKKLQLLEDQLEEFQTSDGYAVILRTDLTWRIEDPIAFFRSLRTVEKAQEQLRPLIRELTAVVSKYRFDQLVNNDPSMLALPEIEAAAKAELTSKLAGLGFGIAIERVGVRRLILPESTTEKVFERMRTTREALAEKARAEGRARASTIRSDAESARDRILAFAQRRAEGIRSEGLQEAASYYEAFKQNEELAIFLNAMQSLQEILANNTKFILDSGQIGASELFGEVEGVSEDE</sequence>
<dbReference type="Proteomes" id="UP000320386">
    <property type="component" value="Chromosome"/>
</dbReference>
<dbReference type="RefSeq" id="WP_145446918.1">
    <property type="nucleotide sequence ID" value="NZ_CP036280.1"/>
</dbReference>
<dbReference type="Gene3D" id="3.30.479.30">
    <property type="entry name" value="Band 7 domain"/>
    <property type="match status" value="1"/>
</dbReference>
<evidence type="ECO:0000256" key="1">
    <source>
        <dbReference type="ARBA" id="ARBA00004167"/>
    </source>
</evidence>
<keyword evidence="9" id="KW-0378">Hydrolase</keyword>
<gene>
    <name evidence="9" type="primary">hflC_2</name>
    <name evidence="9" type="ORF">Pan265_26300</name>
</gene>
<keyword evidence="9" id="KW-0645">Protease</keyword>
<dbReference type="CDD" id="cd03405">
    <property type="entry name" value="SPFH_HflC"/>
    <property type="match status" value="1"/>
</dbReference>
<protein>
    <recommendedName>
        <fullName evidence="6">Protein HflC</fullName>
    </recommendedName>
</protein>
<keyword evidence="4 7" id="KW-1133">Transmembrane helix</keyword>
<dbReference type="Pfam" id="PF01145">
    <property type="entry name" value="Band_7"/>
    <property type="match status" value="1"/>
</dbReference>
<dbReference type="InterPro" id="IPR036013">
    <property type="entry name" value="Band_7/SPFH_dom_sf"/>
</dbReference>
<dbReference type="KEGG" id="mcad:Pan265_26300"/>
<comment type="similarity">
    <text evidence="2 6">Belongs to the band 7/mec-2 family. HflC subfamily.</text>
</comment>
<dbReference type="GO" id="GO:0008233">
    <property type="term" value="F:peptidase activity"/>
    <property type="evidence" value="ECO:0007669"/>
    <property type="project" value="UniProtKB-KW"/>
</dbReference>
<dbReference type="InterPro" id="IPR001107">
    <property type="entry name" value="Band_7"/>
</dbReference>
<evidence type="ECO:0000313" key="9">
    <source>
        <dbReference type="EMBL" id="QDU72756.1"/>
    </source>
</evidence>
<feature type="domain" description="Band 7" evidence="8">
    <location>
        <begin position="22"/>
        <end position="193"/>
    </location>
</feature>
<comment type="function">
    <text evidence="6">HflC and HflK could regulate a protease.</text>
</comment>
<dbReference type="InterPro" id="IPR010200">
    <property type="entry name" value="HflC"/>
</dbReference>
<keyword evidence="10" id="KW-1185">Reference proteome</keyword>
<organism evidence="9 10">
    <name type="scientific">Mucisphaera calidilacus</name>
    <dbReference type="NCBI Taxonomy" id="2527982"/>
    <lineage>
        <taxon>Bacteria</taxon>
        <taxon>Pseudomonadati</taxon>
        <taxon>Planctomycetota</taxon>
        <taxon>Phycisphaerae</taxon>
        <taxon>Phycisphaerales</taxon>
        <taxon>Phycisphaeraceae</taxon>
        <taxon>Mucisphaera</taxon>
    </lineage>
</organism>
<name>A0A518C0J0_9BACT</name>
<reference evidence="9 10" key="1">
    <citation type="submission" date="2019-02" db="EMBL/GenBank/DDBJ databases">
        <title>Deep-cultivation of Planctomycetes and their phenomic and genomic characterization uncovers novel biology.</title>
        <authorList>
            <person name="Wiegand S."/>
            <person name="Jogler M."/>
            <person name="Boedeker C."/>
            <person name="Pinto D."/>
            <person name="Vollmers J."/>
            <person name="Rivas-Marin E."/>
            <person name="Kohn T."/>
            <person name="Peeters S.H."/>
            <person name="Heuer A."/>
            <person name="Rast P."/>
            <person name="Oberbeckmann S."/>
            <person name="Bunk B."/>
            <person name="Jeske O."/>
            <person name="Meyerdierks A."/>
            <person name="Storesund J.E."/>
            <person name="Kallscheuer N."/>
            <person name="Luecker S."/>
            <person name="Lage O.M."/>
            <person name="Pohl T."/>
            <person name="Merkel B.J."/>
            <person name="Hornburger P."/>
            <person name="Mueller R.-W."/>
            <person name="Bruemmer F."/>
            <person name="Labrenz M."/>
            <person name="Spormann A.M."/>
            <person name="Op den Camp H."/>
            <person name="Overmann J."/>
            <person name="Amann R."/>
            <person name="Jetten M.S.M."/>
            <person name="Mascher T."/>
            <person name="Medema M.H."/>
            <person name="Devos D.P."/>
            <person name="Kaster A.-K."/>
            <person name="Ovreas L."/>
            <person name="Rohde M."/>
            <person name="Galperin M.Y."/>
            <person name="Jogler C."/>
        </authorList>
    </citation>
    <scope>NUCLEOTIDE SEQUENCE [LARGE SCALE GENOMIC DNA]</scope>
    <source>
        <strain evidence="9 10">Pan265</strain>
    </source>
</reference>
<evidence type="ECO:0000313" key="10">
    <source>
        <dbReference type="Proteomes" id="UP000320386"/>
    </source>
</evidence>
<dbReference type="SUPFAM" id="SSF117892">
    <property type="entry name" value="Band 7/SPFH domain"/>
    <property type="match status" value="1"/>
</dbReference>
<evidence type="ECO:0000256" key="7">
    <source>
        <dbReference type="SAM" id="Phobius"/>
    </source>
</evidence>
<keyword evidence="5 7" id="KW-0472">Membrane</keyword>